<dbReference type="Pfam" id="PF15919">
    <property type="entry name" value="HicB_lk_antitox"/>
    <property type="match status" value="1"/>
</dbReference>
<dbReference type="SUPFAM" id="SSF143100">
    <property type="entry name" value="TTHA1013/TTHA0281-like"/>
    <property type="match status" value="1"/>
</dbReference>
<accession>A0A3E2XAK2</accession>
<sequence>MLSMYPACFYKEAEGYSVVFPDLNNLATQGDTFEEAMEMAVDCLAGYLYTCKRDGETIPTPSRPGSIDPIAVSRALAPDEPVPEAFVNVVSVDVAEYAKQHFERSVKKTLSIPAWLNDAAMAQGINFSRVLQQALKEQLHMA</sequence>
<dbReference type="Proteomes" id="UP000261079">
    <property type="component" value="Unassembled WGS sequence"/>
</dbReference>
<comment type="caution">
    <text evidence="2">The sequence shown here is derived from an EMBL/GenBank/DDBJ whole genome shotgun (WGS) entry which is preliminary data.</text>
</comment>
<organism evidence="2 3">
    <name type="scientific">Faecalibacterium prausnitzii</name>
    <dbReference type="NCBI Taxonomy" id="853"/>
    <lineage>
        <taxon>Bacteria</taxon>
        <taxon>Bacillati</taxon>
        <taxon>Bacillota</taxon>
        <taxon>Clostridia</taxon>
        <taxon>Eubacteriales</taxon>
        <taxon>Oscillospiraceae</taxon>
        <taxon>Faecalibacterium</taxon>
    </lineage>
</organism>
<dbReference type="EMBL" id="QVEZ01000008">
    <property type="protein sequence ID" value="RGC04563.1"/>
    <property type="molecule type" value="Genomic_DNA"/>
</dbReference>
<evidence type="ECO:0000259" key="1">
    <source>
        <dbReference type="Pfam" id="PF15919"/>
    </source>
</evidence>
<evidence type="ECO:0000313" key="3">
    <source>
        <dbReference type="Proteomes" id="UP000261079"/>
    </source>
</evidence>
<gene>
    <name evidence="2" type="ORF">DW905_11180</name>
</gene>
<dbReference type="Gene3D" id="3.30.160.250">
    <property type="match status" value="1"/>
</dbReference>
<dbReference type="RefSeq" id="WP_117477072.1">
    <property type="nucleotide sequence ID" value="NZ_DAWCSF010000001.1"/>
</dbReference>
<name>A0A3E2XAK2_9FIRM</name>
<proteinExistence type="predicted"/>
<reference evidence="2 3" key="1">
    <citation type="submission" date="2018-08" db="EMBL/GenBank/DDBJ databases">
        <title>A genome reference for cultivated species of the human gut microbiota.</title>
        <authorList>
            <person name="Zou Y."/>
            <person name="Xue W."/>
            <person name="Luo G."/>
        </authorList>
    </citation>
    <scope>NUCLEOTIDE SEQUENCE [LARGE SCALE GENOMIC DNA]</scope>
    <source>
        <strain evidence="2 3">AM42-11AC</strain>
    </source>
</reference>
<dbReference type="AlphaFoldDB" id="A0A3E2XAK2"/>
<evidence type="ECO:0000313" key="2">
    <source>
        <dbReference type="EMBL" id="RGC04563.1"/>
    </source>
</evidence>
<dbReference type="InterPro" id="IPR035069">
    <property type="entry name" value="TTHA1013/TTHA0281-like"/>
</dbReference>
<feature type="domain" description="HicB-like antitoxin of toxin-antitoxin system" evidence="1">
    <location>
        <begin position="5"/>
        <end position="103"/>
    </location>
</feature>
<dbReference type="InterPro" id="IPR031807">
    <property type="entry name" value="HicB-like"/>
</dbReference>
<protein>
    <submittedName>
        <fullName evidence="2">HicB family protein</fullName>
    </submittedName>
</protein>